<dbReference type="Proteomes" id="UP000443153">
    <property type="component" value="Unassembled WGS sequence"/>
</dbReference>
<dbReference type="OrthoDB" id="1394754at2"/>
<dbReference type="GO" id="GO:0016620">
    <property type="term" value="F:oxidoreductase activity, acting on the aldehyde or oxo group of donors, NAD or NADP as acceptor"/>
    <property type="evidence" value="ECO:0007669"/>
    <property type="project" value="InterPro"/>
</dbReference>
<keyword evidence="7" id="KW-1185">Reference proteome</keyword>
<dbReference type="InterPro" id="IPR015590">
    <property type="entry name" value="Aldehyde_DH_dom"/>
</dbReference>
<comment type="similarity">
    <text evidence="1 4">Belongs to the aldehyde dehydrogenase family.</text>
</comment>
<evidence type="ECO:0000256" key="2">
    <source>
        <dbReference type="ARBA" id="ARBA00023002"/>
    </source>
</evidence>
<comment type="caution">
    <text evidence="6">The sequence shown here is derived from an EMBL/GenBank/DDBJ whole genome shotgun (WGS) entry which is preliminary data.</text>
</comment>
<organism evidence="6 7">
    <name type="scientific">Maribacter luteus</name>
    <dbReference type="NCBI Taxonomy" id="2594478"/>
    <lineage>
        <taxon>Bacteria</taxon>
        <taxon>Pseudomonadati</taxon>
        <taxon>Bacteroidota</taxon>
        <taxon>Flavobacteriia</taxon>
        <taxon>Flavobacteriales</taxon>
        <taxon>Flavobacteriaceae</taxon>
        <taxon>Maribacter</taxon>
    </lineage>
</organism>
<feature type="active site" evidence="3">
    <location>
        <position position="248"/>
    </location>
</feature>
<evidence type="ECO:0000313" key="7">
    <source>
        <dbReference type="Proteomes" id="UP000443153"/>
    </source>
</evidence>
<dbReference type="Gene3D" id="3.40.605.10">
    <property type="entry name" value="Aldehyde Dehydrogenase, Chain A, domain 1"/>
    <property type="match status" value="1"/>
</dbReference>
<dbReference type="AlphaFoldDB" id="A0A6I2MR74"/>
<dbReference type="PANTHER" id="PTHR11699">
    <property type="entry name" value="ALDEHYDE DEHYDROGENASE-RELATED"/>
    <property type="match status" value="1"/>
</dbReference>
<gene>
    <name evidence="6" type="primary">aldA</name>
    <name evidence="6" type="ORF">GJ691_14325</name>
</gene>
<dbReference type="NCBIfam" id="NF007497">
    <property type="entry name" value="PRK10090.1"/>
    <property type="match status" value="1"/>
</dbReference>
<dbReference type="FunFam" id="3.40.605.10:FF:000007">
    <property type="entry name" value="NAD/NADP-dependent betaine aldehyde dehydrogenase"/>
    <property type="match status" value="1"/>
</dbReference>
<dbReference type="InterPro" id="IPR029510">
    <property type="entry name" value="Ald_DH_CS_GLU"/>
</dbReference>
<dbReference type="PROSITE" id="PS00070">
    <property type="entry name" value="ALDEHYDE_DEHYDR_CYS"/>
    <property type="match status" value="1"/>
</dbReference>
<name>A0A6I2MR74_9FLAO</name>
<protein>
    <submittedName>
        <fullName evidence="6">Aldehyde dehydrogenase</fullName>
    </submittedName>
</protein>
<dbReference type="InterPro" id="IPR016163">
    <property type="entry name" value="Ald_DH_C"/>
</dbReference>
<dbReference type="InterPro" id="IPR016162">
    <property type="entry name" value="Ald_DH_N"/>
</dbReference>
<proteinExistence type="inferred from homology"/>
<dbReference type="PROSITE" id="PS00687">
    <property type="entry name" value="ALDEHYDE_DEHYDR_GLU"/>
    <property type="match status" value="1"/>
</dbReference>
<feature type="domain" description="Aldehyde dehydrogenase" evidence="5">
    <location>
        <begin position="12"/>
        <end position="474"/>
    </location>
</feature>
<dbReference type="InterPro" id="IPR016161">
    <property type="entry name" value="Ald_DH/histidinol_DH"/>
</dbReference>
<dbReference type="SUPFAM" id="SSF53720">
    <property type="entry name" value="ALDH-like"/>
    <property type="match status" value="1"/>
</dbReference>
<reference evidence="6 7" key="1">
    <citation type="submission" date="2019-11" db="EMBL/GenBank/DDBJ databases">
        <title>Maribacter lutea sp. nov., a marine bacterium isolated from intertidal sand.</title>
        <authorList>
            <person name="Liu A."/>
        </authorList>
    </citation>
    <scope>NUCLEOTIDE SEQUENCE [LARGE SCALE GENOMIC DNA]</scope>
    <source>
        <strain evidence="6 7">RZ05</strain>
    </source>
</reference>
<dbReference type="FunFam" id="3.40.309.10:FF:000009">
    <property type="entry name" value="Aldehyde dehydrogenase A"/>
    <property type="match status" value="1"/>
</dbReference>
<dbReference type="Gene3D" id="3.40.309.10">
    <property type="entry name" value="Aldehyde Dehydrogenase, Chain A, domain 2"/>
    <property type="match status" value="1"/>
</dbReference>
<evidence type="ECO:0000259" key="5">
    <source>
        <dbReference type="Pfam" id="PF00171"/>
    </source>
</evidence>
<accession>A0A6I2MR74</accession>
<dbReference type="InterPro" id="IPR016160">
    <property type="entry name" value="Ald_DH_CS_CYS"/>
</dbReference>
<evidence type="ECO:0000256" key="3">
    <source>
        <dbReference type="PROSITE-ProRule" id="PRU10007"/>
    </source>
</evidence>
<evidence type="ECO:0000256" key="1">
    <source>
        <dbReference type="ARBA" id="ARBA00009986"/>
    </source>
</evidence>
<dbReference type="EMBL" id="WKJH01000024">
    <property type="protein sequence ID" value="MRX65332.1"/>
    <property type="molecule type" value="Genomic_DNA"/>
</dbReference>
<evidence type="ECO:0000256" key="4">
    <source>
        <dbReference type="RuleBase" id="RU003345"/>
    </source>
</evidence>
<sequence length="479" mass="52265">MKEFKQFINGKFVKSTSTETIEILNPCTEEVLSLMPVGSVADANEALDAAQGAQHNWKSLTAVERAGYLHKMADVIRENRVSLAKTLASEQAKVIGLAQVEIDVTADYFDYNAGWARRIEGEIIQSDRKKEHIFLHKAPIGVAVGILPWNFPFFVMARKIAPSLVTGNTCIINPSSVAPNTVMEFAELIKNIGVPAGVLNFVCGKGSIVGNALSKSPITGIISLTGSVGAGQKVMEAASENITKVSLELGGKAPAIVCADADLDLAVNAVVSSRVIFSGQVCNCAERAYVEDSIYDEFMEKVTKKMAELKVEDAFATNDPDMSSMVSKDQIEKVAEMVEFAKKEGAEVVVGGTRSDKFDKGYFYQPTLLANVKQDMQIIQEEVFGPVLPVMKFTTLDEAIALSNDCEYGLTSSIFSENFNKVMHACEQLEFGETYVNREHFEAIQGFHAGWKKSGLGGADGKHGMEEYLQTKVIYAQYR</sequence>
<dbReference type="RefSeq" id="WP_154368076.1">
    <property type="nucleotide sequence ID" value="NZ_WKJH01000024.1"/>
</dbReference>
<dbReference type="Pfam" id="PF00171">
    <property type="entry name" value="Aldedh"/>
    <property type="match status" value="1"/>
</dbReference>
<evidence type="ECO:0000313" key="6">
    <source>
        <dbReference type="EMBL" id="MRX65332.1"/>
    </source>
</evidence>
<dbReference type="CDD" id="cd07088">
    <property type="entry name" value="ALDH_LactADH-AldA"/>
    <property type="match status" value="1"/>
</dbReference>
<keyword evidence="2 4" id="KW-0560">Oxidoreductase</keyword>